<protein>
    <submittedName>
        <fullName evidence="1">Type IX secretion system PorP/SprF family membrane protein</fullName>
    </submittedName>
</protein>
<dbReference type="NCBIfam" id="TIGR03519">
    <property type="entry name" value="T9SS_PorP_fam"/>
    <property type="match status" value="1"/>
</dbReference>
<proteinExistence type="predicted"/>
<dbReference type="Proteomes" id="UP000271339">
    <property type="component" value="Unassembled WGS sequence"/>
</dbReference>
<dbReference type="AlphaFoldDB" id="A0A3L9YDX0"/>
<dbReference type="InterPro" id="IPR019861">
    <property type="entry name" value="PorP/SprF_Bacteroidetes"/>
</dbReference>
<name>A0A3L9YDX0_9FLAO</name>
<keyword evidence="2" id="KW-1185">Reference proteome</keyword>
<gene>
    <name evidence="1" type="ORF">BXY75_2230</name>
</gene>
<evidence type="ECO:0000313" key="2">
    <source>
        <dbReference type="Proteomes" id="UP000271339"/>
    </source>
</evidence>
<evidence type="ECO:0000313" key="1">
    <source>
        <dbReference type="EMBL" id="RMA58851.1"/>
    </source>
</evidence>
<organism evidence="1 2">
    <name type="scientific">Ulvibacter antarcticus</name>
    <dbReference type="NCBI Taxonomy" id="442714"/>
    <lineage>
        <taxon>Bacteria</taxon>
        <taxon>Pseudomonadati</taxon>
        <taxon>Bacteroidota</taxon>
        <taxon>Flavobacteriia</taxon>
        <taxon>Flavobacteriales</taxon>
        <taxon>Flavobacteriaceae</taxon>
        <taxon>Ulvibacter</taxon>
    </lineage>
</organism>
<comment type="caution">
    <text evidence="1">The sequence shown here is derived from an EMBL/GenBank/DDBJ whole genome shotgun (WGS) entry which is preliminary data.</text>
</comment>
<dbReference type="RefSeq" id="WP_121907787.1">
    <property type="nucleotide sequence ID" value="NZ_REFC01000013.1"/>
</dbReference>
<sequence>MKRHFQLNSTGILIVLMLITLKSYSQQNPQYTQYIFNTMSINPGYTGSLGTLDAVATYRDQWMGMEGAPVTQNLALHSPLKYEKVGVGLNLQNDKIGPASEFYADANFAYTLQLSARLKLGLGIKAGAKIFNVDFSKGEFQNPGSDPLNENVQGNVSTTLGAGAYLYADNWYLGFSIPDFISNKYYSDIEMSVAEESIHYYLIAGYVFEINPELRFKPTLLAKYLHGFPLVVDFSANFLIMDKFTIGASYRYDDSVSGLAGLSFMKGVFVGYSYDYTLTDLKNYNSGTHELILRYTLPQRNRRINSPRYF</sequence>
<dbReference type="OrthoDB" id="1114455at2"/>
<dbReference type="EMBL" id="REFC01000013">
    <property type="protein sequence ID" value="RMA58851.1"/>
    <property type="molecule type" value="Genomic_DNA"/>
</dbReference>
<reference evidence="1 2" key="1">
    <citation type="submission" date="2018-10" db="EMBL/GenBank/DDBJ databases">
        <title>Genomic Encyclopedia of Archaeal and Bacterial Type Strains, Phase II (KMG-II): from individual species to whole genera.</title>
        <authorList>
            <person name="Goeker M."/>
        </authorList>
    </citation>
    <scope>NUCLEOTIDE SEQUENCE [LARGE SCALE GENOMIC DNA]</scope>
    <source>
        <strain evidence="1 2">DSM 23424</strain>
    </source>
</reference>
<dbReference type="Pfam" id="PF11751">
    <property type="entry name" value="PorP_SprF"/>
    <property type="match status" value="1"/>
</dbReference>
<accession>A0A3L9YDX0</accession>